<reference evidence="2 3" key="1">
    <citation type="submission" date="2018-11" db="EMBL/GenBank/DDBJ databases">
        <authorList>
            <consortium name="Pathogen Informatics"/>
        </authorList>
    </citation>
    <scope>NUCLEOTIDE SEQUENCE [LARGE SCALE GENOMIC DNA]</scope>
</reference>
<accession>A0A3P7YXX3</accession>
<organism evidence="3 4">
    <name type="scientific">Heligmosomoides polygyrus</name>
    <name type="common">Parasitic roundworm</name>
    <dbReference type="NCBI Taxonomy" id="6339"/>
    <lineage>
        <taxon>Eukaryota</taxon>
        <taxon>Metazoa</taxon>
        <taxon>Ecdysozoa</taxon>
        <taxon>Nematoda</taxon>
        <taxon>Chromadorea</taxon>
        <taxon>Rhabditida</taxon>
        <taxon>Rhabditina</taxon>
        <taxon>Rhabditomorpha</taxon>
        <taxon>Strongyloidea</taxon>
        <taxon>Heligmosomidae</taxon>
        <taxon>Heligmosomoides</taxon>
    </lineage>
</organism>
<dbReference type="AlphaFoldDB" id="A0A183FMK3"/>
<dbReference type="Proteomes" id="UP000050761">
    <property type="component" value="Unassembled WGS sequence"/>
</dbReference>
<keyword evidence="3" id="KW-1185">Reference proteome</keyword>
<feature type="region of interest" description="Disordered" evidence="1">
    <location>
        <begin position="105"/>
        <end position="133"/>
    </location>
</feature>
<evidence type="ECO:0000313" key="3">
    <source>
        <dbReference type="Proteomes" id="UP000050761"/>
    </source>
</evidence>
<protein>
    <submittedName>
        <fullName evidence="2 4">Uncharacterized protein</fullName>
    </submittedName>
</protein>
<name>A0A183FMK3_HELPZ</name>
<evidence type="ECO:0000256" key="1">
    <source>
        <dbReference type="SAM" id="MobiDB-lite"/>
    </source>
</evidence>
<sequence length="383" mass="43040">MREVRRRVADITQRASEFRTCVIDVVKAGVRVQKRCHRRRSTGVWVQKVCHQCRAKDARVEMRCHRRRARVPDSHDGSPLSHRGFRIHTTCQRCRVKHARLENMSPTSFTSGLDSEEVPPMSRKACPDSDDVLPVKNSPVANFKQYGDHYDPLSAKHPSATYAAVTSPIEKNAPHQQTPVNAKRQVEVSEYAWRRLDEEKMNQYAIAPPSQDAEKETPPPVIKVTIPPAVKQPVEAEKQIGMANDQKGSSEKPDVPCEKEYKLPAESEYVAIPNDLYPAYRKATDYSSSVRVTAVPQSPDVVADDISCSDLDKCETAKENLPFRSRFKTLIEPKETRPVASSAPRYTIQHSPIGNAFSPVGQPQISEYQLEDLNDLASCIDAL</sequence>
<accession>A0A183FMK3</accession>
<dbReference type="OrthoDB" id="5859073at2759"/>
<proteinExistence type="predicted"/>
<dbReference type="EMBL" id="UZAH01026210">
    <property type="protein sequence ID" value="VDO77164.1"/>
    <property type="molecule type" value="Genomic_DNA"/>
</dbReference>
<reference evidence="4" key="2">
    <citation type="submission" date="2019-09" db="UniProtKB">
        <authorList>
            <consortium name="WormBaseParasite"/>
        </authorList>
    </citation>
    <scope>IDENTIFICATION</scope>
</reference>
<dbReference type="WBParaSite" id="HPBE_0000863401-mRNA-1">
    <property type="protein sequence ID" value="HPBE_0000863401-mRNA-1"/>
    <property type="gene ID" value="HPBE_0000863401"/>
</dbReference>
<evidence type="ECO:0000313" key="4">
    <source>
        <dbReference type="WBParaSite" id="HPBE_0000863401-mRNA-1"/>
    </source>
</evidence>
<evidence type="ECO:0000313" key="2">
    <source>
        <dbReference type="EMBL" id="VDO77164.1"/>
    </source>
</evidence>
<gene>
    <name evidence="2" type="ORF">HPBE_LOCUS8635</name>
</gene>